<feature type="transmembrane region" description="Helical" evidence="7">
    <location>
        <begin position="303"/>
        <end position="324"/>
    </location>
</feature>
<keyword evidence="3" id="KW-0808">Transferase</keyword>
<feature type="domain" description="PTS EIIC type-1" evidence="9">
    <location>
        <begin position="108"/>
        <end position="493"/>
    </location>
</feature>
<feature type="transmembrane region" description="Helical" evidence="7">
    <location>
        <begin position="344"/>
        <end position="364"/>
    </location>
</feature>
<keyword evidence="7" id="KW-1133">Transmembrane helix</keyword>
<reference evidence="10 11" key="1">
    <citation type="journal article" date="2013" name="Genome Biol. Evol.">
        <title>Comparison of metabolic capacities and inference of gene content evolution in mosquito-associated Spiroplasma diminutum and S. taiwanense.</title>
        <authorList>
            <person name="Lo W.S."/>
            <person name="Ku C."/>
            <person name="Chen L.L."/>
            <person name="Chang T.H."/>
            <person name="Kuo C.H."/>
        </authorList>
    </citation>
    <scope>NUCLEOTIDE SEQUENCE [LARGE SCALE GENOMIC DNA]</scope>
    <source>
        <strain evidence="10">CUAS-1</strain>
    </source>
</reference>
<keyword evidence="2" id="KW-0762">Sugar transport</keyword>
<evidence type="ECO:0000259" key="9">
    <source>
        <dbReference type="PROSITE" id="PS51103"/>
    </source>
</evidence>
<dbReference type="GO" id="GO:0005886">
    <property type="term" value="C:plasma membrane"/>
    <property type="evidence" value="ECO:0007669"/>
    <property type="project" value="TreeGrafter"/>
</dbReference>
<dbReference type="Gene3D" id="3.30.1360.60">
    <property type="entry name" value="Glucose permease domain IIB"/>
    <property type="match status" value="1"/>
</dbReference>
<gene>
    <name evidence="10" type="primary">treB</name>
    <name evidence="10" type="ORF">SDIMI_v3c04890</name>
</gene>
<dbReference type="HOGENOM" id="CLU_012312_2_1_14"/>
<evidence type="ECO:0000256" key="3">
    <source>
        <dbReference type="ARBA" id="ARBA00022679"/>
    </source>
</evidence>
<keyword evidence="1" id="KW-0813">Transport</keyword>
<dbReference type="InterPro" id="IPR018113">
    <property type="entry name" value="PTrfase_EIIB_Cys"/>
</dbReference>
<dbReference type="eggNOG" id="COG1263">
    <property type="taxonomic scope" value="Bacteria"/>
</dbReference>
<dbReference type="PANTHER" id="PTHR30175">
    <property type="entry name" value="PHOSPHOTRANSFERASE SYSTEM TRANSPORT PROTEIN"/>
    <property type="match status" value="1"/>
</dbReference>
<evidence type="ECO:0000256" key="1">
    <source>
        <dbReference type="ARBA" id="ARBA00022448"/>
    </source>
</evidence>
<feature type="transmembrane region" description="Helical" evidence="7">
    <location>
        <begin position="181"/>
        <end position="203"/>
    </location>
</feature>
<keyword evidence="11" id="KW-1185">Reference proteome</keyword>
<dbReference type="InterPro" id="IPR001996">
    <property type="entry name" value="PTS_IIB_1"/>
</dbReference>
<dbReference type="PATRIC" id="fig|1276221.3.peg.488"/>
<dbReference type="InterPro" id="IPR050558">
    <property type="entry name" value="PTS_Sugar-Specific_Components"/>
</dbReference>
<evidence type="ECO:0000313" key="10">
    <source>
        <dbReference type="EMBL" id="AGR42193.1"/>
    </source>
</evidence>
<dbReference type="eggNOG" id="COG1264">
    <property type="taxonomic scope" value="Bacteria"/>
</dbReference>
<organism evidence="10 11">
    <name type="scientific">Spiroplasma diminutum CUAS-1</name>
    <dbReference type="NCBI Taxonomy" id="1276221"/>
    <lineage>
        <taxon>Bacteria</taxon>
        <taxon>Bacillati</taxon>
        <taxon>Mycoplasmatota</taxon>
        <taxon>Mollicutes</taxon>
        <taxon>Entomoplasmatales</taxon>
        <taxon>Spiroplasmataceae</taxon>
        <taxon>Spiroplasma</taxon>
    </lineage>
</organism>
<dbReference type="Proteomes" id="UP000014983">
    <property type="component" value="Chromosome"/>
</dbReference>
<dbReference type="GO" id="GO:0009401">
    <property type="term" value="P:phosphoenolpyruvate-dependent sugar phosphotransferase system"/>
    <property type="evidence" value="ECO:0007669"/>
    <property type="project" value="UniProtKB-KW"/>
</dbReference>
<accession>S5MEM3</accession>
<dbReference type="EMBL" id="CP005076">
    <property type="protein sequence ID" value="AGR42193.1"/>
    <property type="molecule type" value="Genomic_DNA"/>
</dbReference>
<evidence type="ECO:0000256" key="2">
    <source>
        <dbReference type="ARBA" id="ARBA00022597"/>
    </source>
</evidence>
<feature type="transmembrane region" description="Helical" evidence="7">
    <location>
        <begin position="224"/>
        <end position="247"/>
    </location>
</feature>
<evidence type="ECO:0000256" key="5">
    <source>
        <dbReference type="ARBA" id="ARBA00022777"/>
    </source>
</evidence>
<dbReference type="PROSITE" id="PS01035">
    <property type="entry name" value="PTS_EIIB_TYPE_1_CYS"/>
    <property type="match status" value="1"/>
</dbReference>
<dbReference type="PROSITE" id="PS51098">
    <property type="entry name" value="PTS_EIIB_TYPE_1"/>
    <property type="match status" value="1"/>
</dbReference>
<sequence length="549" mass="61903">MKYGIEDVKKITSLVGGVENIEKVYHCMTRLRLILRDKNLFKADEIKKLDFVSGVILSSGEYQIIIGPTVNKFYELFCKENGLNSLPKLDINEDKELNMKVQRKSFLTFISQVFAPLLIILIAIGLWEMIRMPIFLLSNSLDKEWLNEWNDLNQTISRGMTYFVVIGVAWSTFKVMGGKEIYGLVIGVILCNPLLTALMDLEIKEGQTILEAMPSWGIFGDLRYPWKISFEGMVIPMVIVAVMGVHIQRLMQKVNLGSFRMLVEPVTVILLTSLISILTIAPLGLLFTSYLSLAFNFLMTHNITKYIFTPVIGALYSPMVIFGLHRTITPIIMQDIAQYQGSLILGLLIFSNVSTAIATFTFGFRYKNCKKIRQIAYSNATSGLIAGVTEPCIYSVGIKYVYPMIGAIIGTYFGCLLYTAAGVWTSAAPFGILGVIGFAIKAPESLGIQTWIGGNMLWGLFSMITTISISCIATLLLSKIKFFEQRTLKLLKDEYDFDVNKINEQVLLLKTKYKEDLNQFSNKKSKEDIYNKKILKEEYKKNIKVLRGA</sequence>
<keyword evidence="4" id="KW-0598">Phosphotransferase system</keyword>
<feature type="transmembrane region" description="Helical" evidence="7">
    <location>
        <begin position="267"/>
        <end position="291"/>
    </location>
</feature>
<dbReference type="GO" id="GO:0015771">
    <property type="term" value="P:trehalose transport"/>
    <property type="evidence" value="ECO:0007669"/>
    <property type="project" value="TreeGrafter"/>
</dbReference>
<proteinExistence type="predicted"/>
<dbReference type="CDD" id="cd00212">
    <property type="entry name" value="PTS_IIB_glc"/>
    <property type="match status" value="1"/>
</dbReference>
<feature type="transmembrane region" description="Helical" evidence="7">
    <location>
        <begin position="106"/>
        <end position="127"/>
    </location>
</feature>
<dbReference type="KEGG" id="sdi:SDIMI_v3c04890"/>
<dbReference type="GO" id="GO:0016301">
    <property type="term" value="F:kinase activity"/>
    <property type="evidence" value="ECO:0007669"/>
    <property type="project" value="UniProtKB-KW"/>
</dbReference>
<evidence type="ECO:0000313" key="11">
    <source>
        <dbReference type="Proteomes" id="UP000014983"/>
    </source>
</evidence>
<protein>
    <submittedName>
        <fullName evidence="10">PTS system trehalose-specific IIBC component</fullName>
    </submittedName>
</protein>
<dbReference type="SUPFAM" id="SSF55604">
    <property type="entry name" value="Glucose permease domain IIB"/>
    <property type="match status" value="1"/>
</dbReference>
<dbReference type="STRING" id="1276221.SDIMI_v3c04890"/>
<dbReference type="RefSeq" id="WP_020836425.1">
    <property type="nucleotide sequence ID" value="NC_021833.1"/>
</dbReference>
<dbReference type="InParanoid" id="S5MEM3"/>
<dbReference type="InterPro" id="IPR013013">
    <property type="entry name" value="PTS_EIIC_1"/>
</dbReference>
<keyword evidence="7" id="KW-0812">Transmembrane</keyword>
<dbReference type="GO" id="GO:0090589">
    <property type="term" value="F:protein-phosphocysteine-trehalose phosphotransferase system transporter activity"/>
    <property type="evidence" value="ECO:0007669"/>
    <property type="project" value="TreeGrafter"/>
</dbReference>
<feature type="active site" description="Phosphocysteine intermediate; for EIIB activity" evidence="6">
    <location>
        <position position="27"/>
    </location>
</feature>
<evidence type="ECO:0000256" key="4">
    <source>
        <dbReference type="ARBA" id="ARBA00022683"/>
    </source>
</evidence>
<dbReference type="Pfam" id="PF00367">
    <property type="entry name" value="PTS_EIIB"/>
    <property type="match status" value="1"/>
</dbReference>
<dbReference type="InterPro" id="IPR036878">
    <property type="entry name" value="Glu_permease_IIB"/>
</dbReference>
<evidence type="ECO:0000256" key="6">
    <source>
        <dbReference type="PROSITE-ProRule" id="PRU00421"/>
    </source>
</evidence>
<name>S5MEM3_9MOLU</name>
<dbReference type="PANTHER" id="PTHR30175:SF1">
    <property type="entry name" value="PTS SYSTEM ARBUTIN-, CELLOBIOSE-, AND SALICIN-SPECIFIC EIIBC COMPONENT-RELATED"/>
    <property type="match status" value="1"/>
</dbReference>
<keyword evidence="7" id="KW-0472">Membrane</keyword>
<feature type="transmembrane region" description="Helical" evidence="7">
    <location>
        <begin position="409"/>
        <end position="436"/>
    </location>
</feature>
<evidence type="ECO:0000259" key="8">
    <source>
        <dbReference type="PROSITE" id="PS51098"/>
    </source>
</evidence>
<evidence type="ECO:0000256" key="7">
    <source>
        <dbReference type="SAM" id="Phobius"/>
    </source>
</evidence>
<dbReference type="AlphaFoldDB" id="S5MEM3"/>
<dbReference type="OrthoDB" id="9769191at2"/>
<dbReference type="GO" id="GO:0008982">
    <property type="term" value="F:protein-N(PI)-phosphohistidine-sugar phosphotransferase activity"/>
    <property type="evidence" value="ECO:0007669"/>
    <property type="project" value="InterPro"/>
</dbReference>
<feature type="transmembrane region" description="Helical" evidence="7">
    <location>
        <begin position="456"/>
        <end position="477"/>
    </location>
</feature>
<keyword evidence="5" id="KW-0418">Kinase</keyword>
<feature type="domain" description="PTS EIIB type-1" evidence="8">
    <location>
        <begin position="5"/>
        <end position="87"/>
    </location>
</feature>
<dbReference type="PROSITE" id="PS51103">
    <property type="entry name" value="PTS_EIIC_TYPE_1"/>
    <property type="match status" value="1"/>
</dbReference>